<dbReference type="Proteomes" id="UP000483820">
    <property type="component" value="Chromosome III"/>
</dbReference>
<reference evidence="2 3" key="1">
    <citation type="submission" date="2019-12" db="EMBL/GenBank/DDBJ databases">
        <title>Chromosome-level assembly of the Caenorhabditis remanei genome.</title>
        <authorList>
            <person name="Teterina A.A."/>
            <person name="Willis J.H."/>
            <person name="Phillips P.C."/>
        </authorList>
    </citation>
    <scope>NUCLEOTIDE SEQUENCE [LARGE SCALE GENOMIC DNA]</scope>
    <source>
        <strain evidence="2 3">PX506</strain>
        <tissue evidence="2">Whole organism</tissue>
    </source>
</reference>
<proteinExistence type="predicted"/>
<dbReference type="KEGG" id="crq:GCK72_011681"/>
<dbReference type="RefSeq" id="XP_053588195.1">
    <property type="nucleotide sequence ID" value="XM_053728618.1"/>
</dbReference>
<evidence type="ECO:0000313" key="2">
    <source>
        <dbReference type="EMBL" id="KAF1763415.1"/>
    </source>
</evidence>
<feature type="chain" id="PRO_5025624158" evidence="1">
    <location>
        <begin position="25"/>
        <end position="72"/>
    </location>
</feature>
<dbReference type="AlphaFoldDB" id="A0A6A5H8G2"/>
<dbReference type="GeneID" id="78775269"/>
<protein>
    <submittedName>
        <fullName evidence="2">Uncharacterized protein</fullName>
    </submittedName>
</protein>
<sequence>MSKIAAYLLLTIMIIFSLTGISEAAAPCASKHLYIVALSVCGTTCKNPHELHRHCLKRSTFDFQDIETICCP</sequence>
<dbReference type="Gene3D" id="1.10.100.10">
    <property type="entry name" value="Insulin-like"/>
    <property type="match status" value="1"/>
</dbReference>
<accession>A0A6A5H8G2</accession>
<organism evidence="2 3">
    <name type="scientific">Caenorhabditis remanei</name>
    <name type="common">Caenorhabditis vulgaris</name>
    <dbReference type="NCBI Taxonomy" id="31234"/>
    <lineage>
        <taxon>Eukaryota</taxon>
        <taxon>Metazoa</taxon>
        <taxon>Ecdysozoa</taxon>
        <taxon>Nematoda</taxon>
        <taxon>Chromadorea</taxon>
        <taxon>Rhabditida</taxon>
        <taxon>Rhabditina</taxon>
        <taxon>Rhabditomorpha</taxon>
        <taxon>Rhabditoidea</taxon>
        <taxon>Rhabditidae</taxon>
        <taxon>Peloderinae</taxon>
        <taxon>Caenorhabditis</taxon>
    </lineage>
</organism>
<gene>
    <name evidence="2" type="ORF">GCK72_011681</name>
</gene>
<evidence type="ECO:0000313" key="3">
    <source>
        <dbReference type="Proteomes" id="UP000483820"/>
    </source>
</evidence>
<dbReference type="CTD" id="78775269"/>
<feature type="signal peptide" evidence="1">
    <location>
        <begin position="1"/>
        <end position="24"/>
    </location>
</feature>
<keyword evidence="1" id="KW-0732">Signal</keyword>
<dbReference type="EMBL" id="WUAV01000003">
    <property type="protein sequence ID" value="KAF1763415.1"/>
    <property type="molecule type" value="Genomic_DNA"/>
</dbReference>
<comment type="caution">
    <text evidence="2">The sequence shown here is derived from an EMBL/GenBank/DDBJ whole genome shotgun (WGS) entry which is preliminary data.</text>
</comment>
<name>A0A6A5H8G2_CAERE</name>
<evidence type="ECO:0000256" key="1">
    <source>
        <dbReference type="SAM" id="SignalP"/>
    </source>
</evidence>